<reference evidence="7" key="3">
    <citation type="submission" date="2024-07" db="EMBL/GenBank/DDBJ databases">
        <authorList>
            <person name="Wildschutte H."/>
        </authorList>
    </citation>
    <scope>NUCLEOTIDE SEQUENCE</scope>
    <source>
        <strain evidence="7">N60</strain>
    </source>
</reference>
<dbReference type="InterPro" id="IPR023772">
    <property type="entry name" value="DNA-bd_HTH_TetR-type_CS"/>
</dbReference>
<feature type="domain" description="HTH tetR-type" evidence="5">
    <location>
        <begin position="13"/>
        <end position="73"/>
    </location>
</feature>
<name>A0AAW5QD33_9ACTN</name>
<reference evidence="6" key="1">
    <citation type="submission" date="2022-04" db="EMBL/GenBank/DDBJ databases">
        <title>Human microbiome associated bacterial genomes.</title>
        <authorList>
            <person name="Sandstrom S."/>
            <person name="Salamzade R."/>
            <person name="Kalan L.R."/>
        </authorList>
    </citation>
    <scope>NUCLEOTIDE SEQUENCE</scope>
    <source>
        <strain evidence="6">P3-SID1762</strain>
    </source>
</reference>
<evidence type="ECO:0000313" key="7">
    <source>
        <dbReference type="EMBL" id="MEX6464350.1"/>
    </source>
</evidence>
<dbReference type="EMBL" id="JALXTC010000084">
    <property type="protein sequence ID" value="MCT2118883.1"/>
    <property type="molecule type" value="Genomic_DNA"/>
</dbReference>
<evidence type="ECO:0000313" key="9">
    <source>
        <dbReference type="Proteomes" id="UP001560293"/>
    </source>
</evidence>
<feature type="DNA-binding region" description="H-T-H motif" evidence="4">
    <location>
        <begin position="36"/>
        <end position="55"/>
    </location>
</feature>
<evidence type="ECO:0000256" key="2">
    <source>
        <dbReference type="ARBA" id="ARBA00023125"/>
    </source>
</evidence>
<keyword evidence="2 4" id="KW-0238">DNA-binding</keyword>
<evidence type="ECO:0000259" key="5">
    <source>
        <dbReference type="PROSITE" id="PS50977"/>
    </source>
</evidence>
<dbReference type="InterPro" id="IPR036271">
    <property type="entry name" value="Tet_transcr_reg_TetR-rel_C_sf"/>
</dbReference>
<keyword evidence="3" id="KW-0804">Transcription</keyword>
<evidence type="ECO:0000256" key="3">
    <source>
        <dbReference type="ARBA" id="ARBA00023163"/>
    </source>
</evidence>
<dbReference type="Gene3D" id="1.10.10.60">
    <property type="entry name" value="Homeodomain-like"/>
    <property type="match status" value="1"/>
</dbReference>
<dbReference type="GO" id="GO:0000976">
    <property type="term" value="F:transcription cis-regulatory region binding"/>
    <property type="evidence" value="ECO:0007669"/>
    <property type="project" value="TreeGrafter"/>
</dbReference>
<dbReference type="PRINTS" id="PR00455">
    <property type="entry name" value="HTHTETR"/>
</dbReference>
<dbReference type="PROSITE" id="PS01081">
    <property type="entry name" value="HTH_TETR_1"/>
    <property type="match status" value="1"/>
</dbReference>
<dbReference type="PANTHER" id="PTHR30055:SF148">
    <property type="entry name" value="TETR-FAMILY TRANSCRIPTIONAL REGULATOR"/>
    <property type="match status" value="1"/>
</dbReference>
<dbReference type="Gene3D" id="1.10.357.10">
    <property type="entry name" value="Tetracycline Repressor, domain 2"/>
    <property type="match status" value="1"/>
</dbReference>
<dbReference type="InterPro" id="IPR009057">
    <property type="entry name" value="Homeodomain-like_sf"/>
</dbReference>
<evidence type="ECO:0000313" key="8">
    <source>
        <dbReference type="Proteomes" id="UP001206890"/>
    </source>
</evidence>
<dbReference type="Proteomes" id="UP001206890">
    <property type="component" value="Unassembled WGS sequence"/>
</dbReference>
<dbReference type="SUPFAM" id="SSF46689">
    <property type="entry name" value="Homeodomain-like"/>
    <property type="match status" value="1"/>
</dbReference>
<dbReference type="SUPFAM" id="SSF48498">
    <property type="entry name" value="Tetracyclin repressor-like, C-terminal domain"/>
    <property type="match status" value="1"/>
</dbReference>
<protein>
    <submittedName>
        <fullName evidence="6">TetR/AcrR family transcriptional regulator</fullName>
    </submittedName>
</protein>
<dbReference type="Pfam" id="PF16859">
    <property type="entry name" value="TetR_C_11"/>
    <property type="match status" value="1"/>
</dbReference>
<proteinExistence type="predicted"/>
<accession>A0AAW5QD33</accession>
<comment type="caution">
    <text evidence="6">The sequence shown here is derived from an EMBL/GenBank/DDBJ whole genome shotgun (WGS) entry which is preliminary data.</text>
</comment>
<evidence type="ECO:0000256" key="1">
    <source>
        <dbReference type="ARBA" id="ARBA00023015"/>
    </source>
</evidence>
<dbReference type="PANTHER" id="PTHR30055">
    <property type="entry name" value="HTH-TYPE TRANSCRIPTIONAL REGULATOR RUTR"/>
    <property type="match status" value="1"/>
</dbReference>
<sequence length="199" mass="22494">MTQQTQPGRPRNVSTDDAILEAAALRLSRDGYERTSIDLVARDAGVTRPTVYRRWPSKDELVIAAVANQIKGSVHEPTGDLRRDLMDQAESLVERWSSNHYVGMLGTAIVERRHHPAIYEQLLEKLVEPRRRQMRDILETAQTNGQARPDLDIEVIVAMFVGSFYAMTIAGRWEEGENWATRLTDTILAVIAPPEPPHE</sequence>
<dbReference type="AlphaFoldDB" id="A0AAW5QD33"/>
<evidence type="ECO:0000313" key="6">
    <source>
        <dbReference type="EMBL" id="MCT2118883.1"/>
    </source>
</evidence>
<keyword evidence="1" id="KW-0805">Transcription regulation</keyword>
<dbReference type="Proteomes" id="UP001560293">
    <property type="component" value="Unassembled WGS sequence"/>
</dbReference>
<dbReference type="EMBL" id="JBFTEZ010000002">
    <property type="protein sequence ID" value="MEX6464350.1"/>
    <property type="molecule type" value="Genomic_DNA"/>
</dbReference>
<organism evidence="6 8">
    <name type="scientific">Dietzia cinnamea</name>
    <dbReference type="NCBI Taxonomy" id="321318"/>
    <lineage>
        <taxon>Bacteria</taxon>
        <taxon>Bacillati</taxon>
        <taxon>Actinomycetota</taxon>
        <taxon>Actinomycetes</taxon>
        <taxon>Mycobacteriales</taxon>
        <taxon>Dietziaceae</taxon>
        <taxon>Dietzia</taxon>
    </lineage>
</organism>
<dbReference type="Pfam" id="PF00440">
    <property type="entry name" value="TetR_N"/>
    <property type="match status" value="1"/>
</dbReference>
<dbReference type="RefSeq" id="WP_061229815.1">
    <property type="nucleotide sequence ID" value="NZ_JAFFGT010000064.1"/>
</dbReference>
<gene>
    <name evidence="7" type="ORF">AB6N35_08325</name>
    <name evidence="6" type="ORF">M3D93_14185</name>
</gene>
<reference evidence="9" key="2">
    <citation type="submission" date="2024-07" db="EMBL/GenBank/DDBJ databases">
        <title>Pseudomonas strain that inhibits Aeromonas fish pathogens.</title>
        <authorList>
            <person name="Wildschutte H."/>
        </authorList>
    </citation>
    <scope>NUCLEOTIDE SEQUENCE [LARGE SCALE GENOMIC DNA]</scope>
    <source>
        <strain evidence="9">n60</strain>
    </source>
</reference>
<dbReference type="InterPro" id="IPR050109">
    <property type="entry name" value="HTH-type_TetR-like_transc_reg"/>
</dbReference>
<dbReference type="InterPro" id="IPR011075">
    <property type="entry name" value="TetR_C"/>
</dbReference>
<dbReference type="PROSITE" id="PS50977">
    <property type="entry name" value="HTH_TETR_2"/>
    <property type="match status" value="1"/>
</dbReference>
<keyword evidence="9" id="KW-1185">Reference proteome</keyword>
<dbReference type="InterPro" id="IPR001647">
    <property type="entry name" value="HTH_TetR"/>
</dbReference>
<evidence type="ECO:0000256" key="4">
    <source>
        <dbReference type="PROSITE-ProRule" id="PRU00335"/>
    </source>
</evidence>
<dbReference type="GO" id="GO:0003700">
    <property type="term" value="F:DNA-binding transcription factor activity"/>
    <property type="evidence" value="ECO:0007669"/>
    <property type="project" value="TreeGrafter"/>
</dbReference>